<dbReference type="Proteomes" id="UP001437256">
    <property type="component" value="Unassembled WGS sequence"/>
</dbReference>
<dbReference type="EMBL" id="JBBXMP010000027">
    <property type="protein sequence ID" value="KAL0067270.1"/>
    <property type="molecule type" value="Genomic_DNA"/>
</dbReference>
<comment type="caution">
    <text evidence="3">The sequence shown here is derived from an EMBL/GenBank/DDBJ whole genome shotgun (WGS) entry which is preliminary data.</text>
</comment>
<feature type="transmembrane region" description="Helical" evidence="2">
    <location>
        <begin position="127"/>
        <end position="148"/>
    </location>
</feature>
<keyword evidence="4" id="KW-1185">Reference proteome</keyword>
<dbReference type="Gene3D" id="1.20.5.100">
    <property type="entry name" value="Cytochrome c1, transmembrane anchor, C-terminal"/>
    <property type="match status" value="1"/>
</dbReference>
<feature type="compositionally biased region" description="Basic and acidic residues" evidence="1">
    <location>
        <begin position="56"/>
        <end position="77"/>
    </location>
</feature>
<proteinExistence type="predicted"/>
<keyword evidence="2" id="KW-1133">Transmembrane helix</keyword>
<keyword evidence="2" id="KW-0472">Membrane</keyword>
<reference evidence="3 4" key="1">
    <citation type="submission" date="2024-05" db="EMBL/GenBank/DDBJ databases">
        <title>A draft genome resource for the thread blight pathogen Marasmius tenuissimus strain MS-2.</title>
        <authorList>
            <person name="Yulfo-Soto G.E."/>
            <person name="Baruah I.K."/>
            <person name="Amoako-Attah I."/>
            <person name="Bukari Y."/>
            <person name="Meinhardt L.W."/>
            <person name="Bailey B.A."/>
            <person name="Cohen S.P."/>
        </authorList>
    </citation>
    <scope>NUCLEOTIDE SEQUENCE [LARGE SCALE GENOMIC DNA]</scope>
    <source>
        <strain evidence="3 4">MS-2</strain>
    </source>
</reference>
<evidence type="ECO:0000313" key="4">
    <source>
        <dbReference type="Proteomes" id="UP001437256"/>
    </source>
</evidence>
<feature type="compositionally biased region" description="Polar residues" evidence="1">
    <location>
        <begin position="249"/>
        <end position="273"/>
    </location>
</feature>
<feature type="compositionally biased region" description="Low complexity" evidence="1">
    <location>
        <begin position="196"/>
        <end position="225"/>
    </location>
</feature>
<evidence type="ECO:0000256" key="1">
    <source>
        <dbReference type="SAM" id="MobiDB-lite"/>
    </source>
</evidence>
<organism evidence="3 4">
    <name type="scientific">Marasmius tenuissimus</name>
    <dbReference type="NCBI Taxonomy" id="585030"/>
    <lineage>
        <taxon>Eukaryota</taxon>
        <taxon>Fungi</taxon>
        <taxon>Dikarya</taxon>
        <taxon>Basidiomycota</taxon>
        <taxon>Agaricomycotina</taxon>
        <taxon>Agaricomycetes</taxon>
        <taxon>Agaricomycetidae</taxon>
        <taxon>Agaricales</taxon>
        <taxon>Marasmiineae</taxon>
        <taxon>Marasmiaceae</taxon>
        <taxon>Marasmius</taxon>
    </lineage>
</organism>
<accession>A0ABR3A120</accession>
<evidence type="ECO:0000256" key="2">
    <source>
        <dbReference type="SAM" id="Phobius"/>
    </source>
</evidence>
<feature type="region of interest" description="Disordered" evidence="1">
    <location>
        <begin position="249"/>
        <end position="283"/>
    </location>
</feature>
<evidence type="ECO:0000313" key="3">
    <source>
        <dbReference type="EMBL" id="KAL0067270.1"/>
    </source>
</evidence>
<feature type="region of interest" description="Disordered" evidence="1">
    <location>
        <begin position="56"/>
        <end position="101"/>
    </location>
</feature>
<protein>
    <submittedName>
        <fullName evidence="3">Uncharacterized protein</fullName>
    </submittedName>
</protein>
<name>A0ABR3A120_9AGAR</name>
<keyword evidence="2" id="KW-0812">Transmembrane</keyword>
<sequence>MEPSGTVNFTVPKIGKYRLQGFSESGLPGCNNIPGGNRDFRWEEYSENWYPHENWDRHWKKDRHTERDNPEGGRGESDGGSGESDDKSDDEGGNQDHCEDEHMLGPDILVEITAVPSSVDPNRTTKIVGSVLGTLLFLLILAILIYLYRRRRRERRISHKEAGSSTSFESDQMMVSNRPWHQSPAYSFPQTRARSEYSSSDSASTSDSTYSSSDASFSSITPSDSVSQIRYPSKTYNFQMKRKPLMTSTDLSTISESQSNRNSGSVDSSTMVSGSEVLDPPKPVFPNPIPVIITTNATPQSSVVG</sequence>
<feature type="region of interest" description="Disordered" evidence="1">
    <location>
        <begin position="179"/>
        <end position="226"/>
    </location>
</feature>
<gene>
    <name evidence="3" type="ORF">AAF712_005667</name>
</gene>